<proteinExistence type="predicted"/>
<dbReference type="EMBL" id="JBBPBN010000035">
    <property type="protein sequence ID" value="KAK9002089.1"/>
    <property type="molecule type" value="Genomic_DNA"/>
</dbReference>
<reference evidence="2 3" key="1">
    <citation type="journal article" date="2024" name="G3 (Bethesda)">
        <title>Genome assembly of Hibiscus sabdariffa L. provides insights into metabolisms of medicinal natural products.</title>
        <authorList>
            <person name="Kim T."/>
        </authorList>
    </citation>
    <scope>NUCLEOTIDE SEQUENCE [LARGE SCALE GENOMIC DNA]</scope>
    <source>
        <strain evidence="2">TK-2024</strain>
        <tissue evidence="2">Old leaves</tissue>
    </source>
</reference>
<name>A0ABR2QNA3_9ROSI</name>
<feature type="region of interest" description="Disordered" evidence="1">
    <location>
        <begin position="86"/>
        <end position="155"/>
    </location>
</feature>
<keyword evidence="3" id="KW-1185">Reference proteome</keyword>
<feature type="compositionally biased region" description="Basic residues" evidence="1">
    <location>
        <begin position="139"/>
        <end position="148"/>
    </location>
</feature>
<feature type="compositionally biased region" description="Polar residues" evidence="1">
    <location>
        <begin position="100"/>
        <end position="110"/>
    </location>
</feature>
<comment type="caution">
    <text evidence="2">The sequence shown here is derived from an EMBL/GenBank/DDBJ whole genome shotgun (WGS) entry which is preliminary data.</text>
</comment>
<gene>
    <name evidence="2" type="ORF">V6N11_024777</name>
</gene>
<protein>
    <submittedName>
        <fullName evidence="2">Uncharacterized protein</fullName>
    </submittedName>
</protein>
<dbReference type="PANTHER" id="PTHR36757:SF1">
    <property type="entry name" value="GENOME ASSEMBLY, CHROMOSOME: A04"/>
    <property type="match status" value="1"/>
</dbReference>
<evidence type="ECO:0000313" key="3">
    <source>
        <dbReference type="Proteomes" id="UP001396334"/>
    </source>
</evidence>
<evidence type="ECO:0000313" key="2">
    <source>
        <dbReference type="EMBL" id="KAK9002089.1"/>
    </source>
</evidence>
<dbReference type="PANTHER" id="PTHR36757">
    <property type="entry name" value="BNAANNG22500D PROTEIN"/>
    <property type="match status" value="1"/>
</dbReference>
<sequence length="180" mass="19952">MSVGLRAAEATPRVSFSHYLFSPIQHSYYCPPLRSTPPPLDSSIEFAFDVRVNNSDDQECCYSSADELFADGKILPLQIKKQPVLPRRKPLSRLDGTDAGSKNQSRSWSGNKPRLCPPKVKPEGHRSRKGNQRQDRKSGFKHGTHRHGNGGATTFNPLLSVPLVDVFCLSSVFSSGSKRK</sequence>
<organism evidence="2 3">
    <name type="scientific">Hibiscus sabdariffa</name>
    <name type="common">roselle</name>
    <dbReference type="NCBI Taxonomy" id="183260"/>
    <lineage>
        <taxon>Eukaryota</taxon>
        <taxon>Viridiplantae</taxon>
        <taxon>Streptophyta</taxon>
        <taxon>Embryophyta</taxon>
        <taxon>Tracheophyta</taxon>
        <taxon>Spermatophyta</taxon>
        <taxon>Magnoliopsida</taxon>
        <taxon>eudicotyledons</taxon>
        <taxon>Gunneridae</taxon>
        <taxon>Pentapetalae</taxon>
        <taxon>rosids</taxon>
        <taxon>malvids</taxon>
        <taxon>Malvales</taxon>
        <taxon>Malvaceae</taxon>
        <taxon>Malvoideae</taxon>
        <taxon>Hibiscus</taxon>
    </lineage>
</organism>
<accession>A0ABR2QNA3</accession>
<evidence type="ECO:0000256" key="1">
    <source>
        <dbReference type="SAM" id="MobiDB-lite"/>
    </source>
</evidence>
<dbReference type="Proteomes" id="UP001396334">
    <property type="component" value="Unassembled WGS sequence"/>
</dbReference>